<comment type="caution">
    <text evidence="1">Lacks conserved residue(s) required for the propagation of feature annotation.</text>
</comment>
<comment type="caution">
    <text evidence="2">The sequence shown here is derived from an EMBL/GenBank/DDBJ whole genome shotgun (WGS) entry which is preliminary data.</text>
</comment>
<proteinExistence type="inferred from homology"/>
<gene>
    <name evidence="2" type="ORF">CR513_17486</name>
</gene>
<dbReference type="GO" id="GO:0006506">
    <property type="term" value="P:GPI anchor biosynthetic process"/>
    <property type="evidence" value="ECO:0007669"/>
    <property type="project" value="UniProtKB-KW"/>
</dbReference>
<comment type="pathway">
    <text evidence="1">Glycolipid biosynthesis; glycosylphosphatidylinositol-anchor biosynthesis.</text>
</comment>
<feature type="non-terminal residue" evidence="2">
    <location>
        <position position="1"/>
    </location>
</feature>
<accession>A0A371H9K9</accession>
<dbReference type="GO" id="GO:0051751">
    <property type="term" value="F:alpha-1,4-mannosyltransferase activity"/>
    <property type="evidence" value="ECO:0007669"/>
    <property type="project" value="InterPro"/>
</dbReference>
<keyword evidence="1" id="KW-0337">GPI-anchor biosynthesis</keyword>
<dbReference type="EMBL" id="QJKJ01003226">
    <property type="protein sequence ID" value="RDX99454.1"/>
    <property type="molecule type" value="Genomic_DNA"/>
</dbReference>
<dbReference type="Pfam" id="PF05007">
    <property type="entry name" value="Mannosyl_trans"/>
    <property type="match status" value="1"/>
</dbReference>
<keyword evidence="1" id="KW-1133">Transmembrane helix</keyword>
<dbReference type="InterPro" id="IPR007704">
    <property type="entry name" value="PIG-M"/>
</dbReference>
<reference evidence="2" key="1">
    <citation type="submission" date="2018-05" db="EMBL/GenBank/DDBJ databases">
        <title>Draft genome of Mucuna pruriens seed.</title>
        <authorList>
            <person name="Nnadi N.E."/>
            <person name="Vos R."/>
            <person name="Hasami M.H."/>
            <person name="Devisetty U.K."/>
            <person name="Aguiy J.C."/>
        </authorList>
    </citation>
    <scope>NUCLEOTIDE SEQUENCE [LARGE SCALE GENOMIC DNA]</scope>
    <source>
        <strain evidence="2">JCA_2017</strain>
    </source>
</reference>
<keyword evidence="1" id="KW-0812">Transmembrane</keyword>
<keyword evidence="3" id="KW-1185">Reference proteome</keyword>
<evidence type="ECO:0000256" key="1">
    <source>
        <dbReference type="RuleBase" id="RU365064"/>
    </source>
</evidence>
<comment type="subcellular location">
    <subcellularLocation>
        <location evidence="1">Endoplasmic reticulum membrane</location>
        <topology evidence="1">Multi-pass membrane protein</topology>
    </subcellularLocation>
</comment>
<dbReference type="Proteomes" id="UP000257109">
    <property type="component" value="Unassembled WGS sequence"/>
</dbReference>
<dbReference type="GO" id="GO:0004376">
    <property type="term" value="F:GPI mannosyltransferase activity"/>
    <property type="evidence" value="ECO:0007669"/>
    <property type="project" value="InterPro"/>
</dbReference>
<protein>
    <recommendedName>
        <fullName evidence="1">GPI mannosyltransferase 1</fullName>
        <ecNumber evidence="1">2.4.1.-</ecNumber>
    </recommendedName>
    <alternativeName>
        <fullName evidence="1">GPI mannosyltransferase I</fullName>
    </alternativeName>
</protein>
<comment type="similarity">
    <text evidence="1">Belongs to the PIGM family.</text>
</comment>
<dbReference type="EC" id="2.4.1.-" evidence="1"/>
<evidence type="ECO:0000313" key="3">
    <source>
        <dbReference type="Proteomes" id="UP000257109"/>
    </source>
</evidence>
<comment type="function">
    <text evidence="1">Catalytic subunit of the glycosylphosphatidylinositol-mannosyltransferase I complex which catalyzes the transfer of the first mannose, via an alpha-1,4 bond from a dolichol-phosphate-mannose (Dol-P-Man) to the glucosaminyl acyl phosphatidylinositol (GlcN-(acyl)PI) intermediate to generate alpha-D-Man-(1-&gt;4)-alpha-D-GlcN-(1-&gt;6)-(1-radyl,2-acyl-sn-glycero-3-phospho)-2-acyl-inositol and participates in the sixth step of the glycosylphosphatidylinositol-anchor biosynthesis.</text>
</comment>
<dbReference type="AlphaFoldDB" id="A0A371H9K9"/>
<dbReference type="GO" id="GO:0005789">
    <property type="term" value="C:endoplasmic reticulum membrane"/>
    <property type="evidence" value="ECO:0007669"/>
    <property type="project" value="UniProtKB-SubCell"/>
</dbReference>
<keyword evidence="1" id="KW-0808">Transferase</keyword>
<feature type="transmembrane region" description="Helical" evidence="1">
    <location>
        <begin position="31"/>
        <end position="48"/>
    </location>
</feature>
<keyword evidence="1" id="KW-0256">Endoplasmic reticulum</keyword>
<sequence>MVLGFISCPADFQTISSWLKWGYLLEIKDNNVFLLLLVASLVFLEANLPKLYMIIHEQWNINMHLFSKL</sequence>
<evidence type="ECO:0000313" key="2">
    <source>
        <dbReference type="EMBL" id="RDX99454.1"/>
    </source>
</evidence>
<organism evidence="2 3">
    <name type="scientific">Mucuna pruriens</name>
    <name type="common">Velvet bean</name>
    <name type="synonym">Dolichos pruriens</name>
    <dbReference type="NCBI Taxonomy" id="157652"/>
    <lineage>
        <taxon>Eukaryota</taxon>
        <taxon>Viridiplantae</taxon>
        <taxon>Streptophyta</taxon>
        <taxon>Embryophyta</taxon>
        <taxon>Tracheophyta</taxon>
        <taxon>Spermatophyta</taxon>
        <taxon>Magnoliopsida</taxon>
        <taxon>eudicotyledons</taxon>
        <taxon>Gunneridae</taxon>
        <taxon>Pentapetalae</taxon>
        <taxon>rosids</taxon>
        <taxon>fabids</taxon>
        <taxon>Fabales</taxon>
        <taxon>Fabaceae</taxon>
        <taxon>Papilionoideae</taxon>
        <taxon>50 kb inversion clade</taxon>
        <taxon>NPAAA clade</taxon>
        <taxon>indigoferoid/millettioid clade</taxon>
        <taxon>Phaseoleae</taxon>
        <taxon>Mucuna</taxon>
    </lineage>
</organism>
<keyword evidence="1" id="KW-0472">Membrane</keyword>
<name>A0A371H9K9_MUCPR</name>
<keyword evidence="1" id="KW-0328">Glycosyltransferase</keyword>